<accession>A0ABU6VLP5</accession>
<dbReference type="EMBL" id="JASCZI010151479">
    <property type="protein sequence ID" value="MED6173093.1"/>
    <property type="molecule type" value="Genomic_DNA"/>
</dbReference>
<comment type="caution">
    <text evidence="3">The sequence shown here is derived from an EMBL/GenBank/DDBJ whole genome shotgun (WGS) entry which is preliminary data.</text>
</comment>
<protein>
    <submittedName>
        <fullName evidence="3">Uncharacterized protein</fullName>
    </submittedName>
</protein>
<feature type="region of interest" description="Disordered" evidence="2">
    <location>
        <begin position="95"/>
        <end position="122"/>
    </location>
</feature>
<keyword evidence="4" id="KW-1185">Reference proteome</keyword>
<keyword evidence="1" id="KW-0175">Coiled coil</keyword>
<feature type="compositionally biased region" description="Low complexity" evidence="2">
    <location>
        <begin position="104"/>
        <end position="115"/>
    </location>
</feature>
<gene>
    <name evidence="3" type="ORF">PIB30_056093</name>
</gene>
<evidence type="ECO:0000313" key="3">
    <source>
        <dbReference type="EMBL" id="MED6173093.1"/>
    </source>
</evidence>
<dbReference type="Proteomes" id="UP001341840">
    <property type="component" value="Unassembled WGS sequence"/>
</dbReference>
<feature type="coiled-coil region" evidence="1">
    <location>
        <begin position="141"/>
        <end position="168"/>
    </location>
</feature>
<reference evidence="3 4" key="1">
    <citation type="journal article" date="2023" name="Plants (Basel)">
        <title>Bridging the Gap: Combining Genomics and Transcriptomics Approaches to Understand Stylosanthes scabra, an Orphan Legume from the Brazilian Caatinga.</title>
        <authorList>
            <person name="Ferreira-Neto J.R.C."/>
            <person name="da Silva M.D."/>
            <person name="Binneck E."/>
            <person name="de Melo N.F."/>
            <person name="da Silva R.H."/>
            <person name="de Melo A.L.T.M."/>
            <person name="Pandolfi V."/>
            <person name="Bustamante F.O."/>
            <person name="Brasileiro-Vidal A.C."/>
            <person name="Benko-Iseppon A.M."/>
        </authorList>
    </citation>
    <scope>NUCLEOTIDE SEQUENCE [LARGE SCALE GENOMIC DNA]</scope>
    <source>
        <tissue evidence="3">Leaves</tissue>
    </source>
</reference>
<name>A0ABU6VLP5_9FABA</name>
<evidence type="ECO:0000313" key="4">
    <source>
        <dbReference type="Proteomes" id="UP001341840"/>
    </source>
</evidence>
<evidence type="ECO:0000256" key="1">
    <source>
        <dbReference type="SAM" id="Coils"/>
    </source>
</evidence>
<proteinExistence type="predicted"/>
<organism evidence="3 4">
    <name type="scientific">Stylosanthes scabra</name>
    <dbReference type="NCBI Taxonomy" id="79078"/>
    <lineage>
        <taxon>Eukaryota</taxon>
        <taxon>Viridiplantae</taxon>
        <taxon>Streptophyta</taxon>
        <taxon>Embryophyta</taxon>
        <taxon>Tracheophyta</taxon>
        <taxon>Spermatophyta</taxon>
        <taxon>Magnoliopsida</taxon>
        <taxon>eudicotyledons</taxon>
        <taxon>Gunneridae</taxon>
        <taxon>Pentapetalae</taxon>
        <taxon>rosids</taxon>
        <taxon>fabids</taxon>
        <taxon>Fabales</taxon>
        <taxon>Fabaceae</taxon>
        <taxon>Papilionoideae</taxon>
        <taxon>50 kb inversion clade</taxon>
        <taxon>dalbergioids sensu lato</taxon>
        <taxon>Dalbergieae</taxon>
        <taxon>Pterocarpus clade</taxon>
        <taxon>Stylosanthes</taxon>
    </lineage>
</organism>
<sequence>MEDVIYEAPPQDHSLEKYFKTYDDLNGYILTFADRKEIPPRFTKGLSTSGFGYVCLWTRLFRHIKIDVLGEAWRSMVPTSVINTRTIYHMGRELGAQEEEEQEQAPLEPQVEAQAGPSKQPSMRDLMQMLQSMEQNMGNRFQRIEDNQARMDRRLQRMERHMKIQEDEDQE</sequence>
<evidence type="ECO:0000256" key="2">
    <source>
        <dbReference type="SAM" id="MobiDB-lite"/>
    </source>
</evidence>